<dbReference type="Pfam" id="PF09527">
    <property type="entry name" value="ATPase_gene1"/>
    <property type="match status" value="1"/>
</dbReference>
<keyword evidence="2" id="KW-1133">Transmembrane helix</keyword>
<evidence type="ECO:0000313" key="3">
    <source>
        <dbReference type="EMBL" id="AKQ04578.1"/>
    </source>
</evidence>
<keyword evidence="2" id="KW-0472">Membrane</keyword>
<feature type="region of interest" description="Disordered" evidence="1">
    <location>
        <begin position="84"/>
        <end position="103"/>
    </location>
</feature>
<reference evidence="3" key="1">
    <citation type="journal article" date="2015" name="ISME J.">
        <title>Aquifer environment selects for microbial species cohorts in sediment and groundwater.</title>
        <authorList>
            <person name="Hug L.A."/>
            <person name="Thomas B.C."/>
            <person name="Brown C.T."/>
            <person name="Frischkorn K.R."/>
            <person name="Williams K.H."/>
            <person name="Tringe S.G."/>
            <person name="Banfield J.F."/>
        </authorList>
    </citation>
    <scope>NUCLEOTIDE SEQUENCE</scope>
</reference>
<dbReference type="AlphaFoldDB" id="A0A0H4T9H9"/>
<feature type="transmembrane region" description="Helical" evidence="2">
    <location>
        <begin position="20"/>
        <end position="45"/>
    </location>
</feature>
<dbReference type="InterPro" id="IPR032820">
    <property type="entry name" value="ATPase_put"/>
</dbReference>
<keyword evidence="2" id="KW-0812">Transmembrane</keyword>
<sequence length="103" mass="11141">MSQLKPGEPSDKQKILNTTVISAAAQVGCLTFVIILGAVFLGLWLDSRFGTRPWWTLGLVLGSIPVSIIVMLYVVRLAVSKIKTKNGRAQTTQPEEADLGDNS</sequence>
<feature type="transmembrane region" description="Helical" evidence="2">
    <location>
        <begin position="57"/>
        <end position="79"/>
    </location>
</feature>
<evidence type="ECO:0000256" key="1">
    <source>
        <dbReference type="SAM" id="MobiDB-lite"/>
    </source>
</evidence>
<accession>A0A0H4T9H9</accession>
<name>A0A0H4T9H9_9CHLR</name>
<evidence type="ECO:0008006" key="4">
    <source>
        <dbReference type="Google" id="ProtNLM"/>
    </source>
</evidence>
<protein>
    <recommendedName>
        <fullName evidence="4">AtpZ/AtpI family protein</fullName>
    </recommendedName>
</protein>
<proteinExistence type="predicted"/>
<evidence type="ECO:0000256" key="2">
    <source>
        <dbReference type="SAM" id="Phobius"/>
    </source>
</evidence>
<dbReference type="EMBL" id="KT007045">
    <property type="protein sequence ID" value="AKQ04578.1"/>
    <property type="molecule type" value="Genomic_DNA"/>
</dbReference>
<organism evidence="3">
    <name type="scientific">uncultured Chloroflexi bacterium Rifle_16ft_4_minimus_640</name>
    <dbReference type="NCBI Taxonomy" id="1665080"/>
    <lineage>
        <taxon>Bacteria</taxon>
        <taxon>Bacillati</taxon>
        <taxon>Chloroflexota</taxon>
        <taxon>environmental samples</taxon>
    </lineage>
</organism>